<feature type="region of interest" description="Disordered" evidence="1">
    <location>
        <begin position="1"/>
        <end position="151"/>
    </location>
</feature>
<reference evidence="2 3" key="1">
    <citation type="journal article" date="2024" name="G3 (Bethesda)">
        <title>Genome assembly of Hibiscus sabdariffa L. provides insights into metabolisms of medicinal natural products.</title>
        <authorList>
            <person name="Kim T."/>
        </authorList>
    </citation>
    <scope>NUCLEOTIDE SEQUENCE [LARGE SCALE GENOMIC DNA]</scope>
    <source>
        <strain evidence="2">TK-2024</strain>
        <tissue evidence="2">Old leaves</tissue>
    </source>
</reference>
<feature type="compositionally biased region" description="Basic and acidic residues" evidence="1">
    <location>
        <begin position="254"/>
        <end position="265"/>
    </location>
</feature>
<feature type="compositionally biased region" description="Basic residues" evidence="1">
    <location>
        <begin position="1"/>
        <end position="15"/>
    </location>
</feature>
<feature type="compositionally biased region" description="Basic and acidic residues" evidence="1">
    <location>
        <begin position="50"/>
        <end position="66"/>
    </location>
</feature>
<gene>
    <name evidence="2" type="ORF">V6N11_063924</name>
</gene>
<dbReference type="PANTHER" id="PTHR37187">
    <property type="entry name" value="EXPRESSED PROTEIN"/>
    <property type="match status" value="1"/>
</dbReference>
<evidence type="ECO:0000256" key="1">
    <source>
        <dbReference type="SAM" id="MobiDB-lite"/>
    </source>
</evidence>
<evidence type="ECO:0000313" key="2">
    <source>
        <dbReference type="EMBL" id="KAK8989502.1"/>
    </source>
</evidence>
<dbReference type="EMBL" id="JBBPBN010000056">
    <property type="protein sequence ID" value="KAK8989502.1"/>
    <property type="molecule type" value="Genomic_DNA"/>
</dbReference>
<feature type="compositionally biased region" description="Basic and acidic residues" evidence="1">
    <location>
        <begin position="124"/>
        <end position="135"/>
    </location>
</feature>
<sequence>MPSGSKKRKAAKKKKEQQAANNPHGNDDMRSQDGRDSDETDVGSPASQGDHNHQHPFNHGEEERKRAPSPVGSHVTEEKSVEETARDAKSTGKSGLDEVGGAARVRVQRVELDKSSSCSSSSDDESRASEKKSEEEAYSLGSEETSYGNNDKSVIVMSMKVAENGSHEDVNGNSEVEVTVVENLVKTVTEEVGNSAEIPANKPVSVVVESWSKESEAELLPTSNGISGVELDENEAKISTSSSTPPAETNNVAEKTRDAEPHDQSNKQPLVAPTPLTVRRASLFSCCGLFDIVTGSNR</sequence>
<dbReference type="PANTHER" id="PTHR37187:SF19">
    <property type="entry name" value="(RAPE) HYPOTHETICAL PROTEIN"/>
    <property type="match status" value="1"/>
</dbReference>
<feature type="compositionally biased region" description="Polar residues" evidence="1">
    <location>
        <begin position="142"/>
        <end position="151"/>
    </location>
</feature>
<feature type="compositionally biased region" description="Basic and acidic residues" evidence="1">
    <location>
        <begin position="25"/>
        <end position="37"/>
    </location>
</feature>
<comment type="caution">
    <text evidence="2">The sequence shown here is derived from an EMBL/GenBank/DDBJ whole genome shotgun (WGS) entry which is preliminary data.</text>
</comment>
<proteinExistence type="predicted"/>
<feature type="compositionally biased region" description="Basic and acidic residues" evidence="1">
    <location>
        <begin position="75"/>
        <end position="90"/>
    </location>
</feature>
<evidence type="ECO:0000313" key="3">
    <source>
        <dbReference type="Proteomes" id="UP001396334"/>
    </source>
</evidence>
<organism evidence="2 3">
    <name type="scientific">Hibiscus sabdariffa</name>
    <name type="common">roselle</name>
    <dbReference type="NCBI Taxonomy" id="183260"/>
    <lineage>
        <taxon>Eukaryota</taxon>
        <taxon>Viridiplantae</taxon>
        <taxon>Streptophyta</taxon>
        <taxon>Embryophyta</taxon>
        <taxon>Tracheophyta</taxon>
        <taxon>Spermatophyta</taxon>
        <taxon>Magnoliopsida</taxon>
        <taxon>eudicotyledons</taxon>
        <taxon>Gunneridae</taxon>
        <taxon>Pentapetalae</taxon>
        <taxon>rosids</taxon>
        <taxon>malvids</taxon>
        <taxon>Malvales</taxon>
        <taxon>Malvaceae</taxon>
        <taxon>Malvoideae</taxon>
        <taxon>Hibiscus</taxon>
    </lineage>
</organism>
<protein>
    <submittedName>
        <fullName evidence="2">Uncharacterized protein</fullName>
    </submittedName>
</protein>
<accession>A0ABR2PM53</accession>
<keyword evidence="3" id="KW-1185">Reference proteome</keyword>
<feature type="region of interest" description="Disordered" evidence="1">
    <location>
        <begin position="215"/>
        <end position="273"/>
    </location>
</feature>
<name>A0ABR2PM53_9ROSI</name>
<feature type="compositionally biased region" description="Polar residues" evidence="1">
    <location>
        <begin position="237"/>
        <end position="253"/>
    </location>
</feature>
<dbReference type="Proteomes" id="UP001396334">
    <property type="component" value="Unassembled WGS sequence"/>
</dbReference>